<dbReference type="Proteomes" id="UP001163324">
    <property type="component" value="Chromosome 5"/>
</dbReference>
<protein>
    <submittedName>
        <fullName evidence="1">Uncharacterized protein</fullName>
    </submittedName>
</protein>
<keyword evidence="2" id="KW-1185">Reference proteome</keyword>
<dbReference type="EMBL" id="CM047944">
    <property type="protein sequence ID" value="KAI9898916.1"/>
    <property type="molecule type" value="Genomic_DNA"/>
</dbReference>
<reference evidence="1" key="1">
    <citation type="submission" date="2022-10" db="EMBL/GenBank/DDBJ databases">
        <title>Complete Genome of Trichothecium roseum strain YXFP-22015, a Plant Pathogen Isolated from Citrus.</title>
        <authorList>
            <person name="Wang Y."/>
            <person name="Zhu L."/>
        </authorList>
    </citation>
    <scope>NUCLEOTIDE SEQUENCE</scope>
    <source>
        <strain evidence="1">YXFP-22015</strain>
    </source>
</reference>
<proteinExistence type="predicted"/>
<accession>A0ACC0UY64</accession>
<name>A0ACC0UY64_9HYPO</name>
<evidence type="ECO:0000313" key="2">
    <source>
        <dbReference type="Proteomes" id="UP001163324"/>
    </source>
</evidence>
<comment type="caution">
    <text evidence="1">The sequence shown here is derived from an EMBL/GenBank/DDBJ whole genome shotgun (WGS) entry which is preliminary data.</text>
</comment>
<sequence length="328" mass="37383">MTNGDFNCRPFDLPTELMPFLTGVVEEKTEKLKAILVDFKMFLKTFTEKALALPGMVFEKTGLQQDVIKVCFRLAMFLRHMDMFLENDPFVCYWDYRVRGFADEPDEMSDAIVHDIHQVRMHLGEIALETQGCHALEVVDLEWMSKVTDCLHRRVYYTYWHFCGFRAAAMRYFGTALIPAVTEPEPRAMQMLKWRLQDAATMLALLARDTSLVSGTIVSCKPPMESYRGDMMRGIAALFSDFLGRLRDAVGAAVTDQPEDFVVFKMVLGAEVEVGAATSEGRYDQTDARKLIKSETKFLYAFAVKILECSMYDVKMPRSILLVTTTAQ</sequence>
<gene>
    <name evidence="1" type="ORF">N3K66_005377</name>
</gene>
<evidence type="ECO:0000313" key="1">
    <source>
        <dbReference type="EMBL" id="KAI9898916.1"/>
    </source>
</evidence>
<organism evidence="1 2">
    <name type="scientific">Trichothecium roseum</name>
    <dbReference type="NCBI Taxonomy" id="47278"/>
    <lineage>
        <taxon>Eukaryota</taxon>
        <taxon>Fungi</taxon>
        <taxon>Dikarya</taxon>
        <taxon>Ascomycota</taxon>
        <taxon>Pezizomycotina</taxon>
        <taxon>Sordariomycetes</taxon>
        <taxon>Hypocreomycetidae</taxon>
        <taxon>Hypocreales</taxon>
        <taxon>Hypocreales incertae sedis</taxon>
        <taxon>Trichothecium</taxon>
    </lineage>
</organism>